<sequence>MDSWGALTMLIKRQEAAKNRKKKLKFDLDKRKKNLQSNSVNGLEFKKVSESELKEIKSQIKSKSKRDNIKNLTINLLIFLICSLVLYYLVTQIKTNNLT</sequence>
<feature type="transmembrane region" description="Helical" evidence="1">
    <location>
        <begin position="72"/>
        <end position="90"/>
    </location>
</feature>
<dbReference type="Proteomes" id="UP000238882">
    <property type="component" value="Unassembled WGS sequence"/>
</dbReference>
<keyword evidence="1" id="KW-0472">Membrane</keyword>
<keyword evidence="1" id="KW-0812">Transmembrane</keyword>
<name>A0A2S7WKH2_9FLAO</name>
<proteinExistence type="predicted"/>
<evidence type="ECO:0000313" key="2">
    <source>
        <dbReference type="EMBL" id="PQJ78108.1"/>
    </source>
</evidence>
<organism evidence="2 3">
    <name type="scientific">Polaribacter porphyrae</name>
    <dbReference type="NCBI Taxonomy" id="1137780"/>
    <lineage>
        <taxon>Bacteria</taxon>
        <taxon>Pseudomonadati</taxon>
        <taxon>Bacteroidota</taxon>
        <taxon>Flavobacteriia</taxon>
        <taxon>Flavobacteriales</taxon>
        <taxon>Flavobacteriaceae</taxon>
    </lineage>
</organism>
<comment type="caution">
    <text evidence="2">The sequence shown here is derived from an EMBL/GenBank/DDBJ whole genome shotgun (WGS) entry which is preliminary data.</text>
</comment>
<protein>
    <submittedName>
        <fullName evidence="2">Uncharacterized protein</fullName>
    </submittedName>
</protein>
<keyword evidence="1" id="KW-1133">Transmembrane helix</keyword>
<dbReference type="EMBL" id="MSCN01000001">
    <property type="protein sequence ID" value="PQJ78108.1"/>
    <property type="molecule type" value="Genomic_DNA"/>
</dbReference>
<evidence type="ECO:0000256" key="1">
    <source>
        <dbReference type="SAM" id="Phobius"/>
    </source>
</evidence>
<dbReference type="AlphaFoldDB" id="A0A2S7WKH2"/>
<accession>A0A2S7WKH2</accession>
<reference evidence="2 3" key="1">
    <citation type="submission" date="2016-12" db="EMBL/GenBank/DDBJ databases">
        <title>Trade-off between light-utilization and light-protection in marine flavobacteria.</title>
        <authorList>
            <person name="Kumagai Y."/>
            <person name="Yoshizawa S."/>
            <person name="Kogure K."/>
            <person name="Iwasaki W."/>
        </authorList>
    </citation>
    <scope>NUCLEOTIDE SEQUENCE [LARGE SCALE GENOMIC DNA]</scope>
    <source>
        <strain evidence="2 3">NBRC 108759</strain>
    </source>
</reference>
<evidence type="ECO:0000313" key="3">
    <source>
        <dbReference type="Proteomes" id="UP000238882"/>
    </source>
</evidence>
<keyword evidence="3" id="KW-1185">Reference proteome</keyword>
<gene>
    <name evidence="2" type="ORF">BTO18_02375</name>
</gene>